<keyword evidence="1" id="KW-0175">Coiled coil</keyword>
<dbReference type="Proteomes" id="UP000729357">
    <property type="component" value="Unassembled WGS sequence"/>
</dbReference>
<accession>A0A9P8G3Y3</accession>
<feature type="non-terminal residue" evidence="2">
    <location>
        <position position="1"/>
    </location>
</feature>
<reference evidence="2" key="2">
    <citation type="submission" date="2021-08" db="EMBL/GenBank/DDBJ databases">
        <authorList>
            <person name="Gostincar C."/>
            <person name="Sun X."/>
            <person name="Song Z."/>
            <person name="Gunde-Cimerman N."/>
        </authorList>
    </citation>
    <scope>NUCLEOTIDE SEQUENCE</scope>
    <source>
        <strain evidence="2">EXF-9298</strain>
    </source>
</reference>
<sequence>MENHIATVQQAIAAPIKATIEKAIIENEIEHLTKALDDDSARARPLFDRVTYHRSQLNEFAFYKARNAEALSPGENTLFLIGLEVCRDLNCQADHLTKQMNMNSARVEELKAELQKLNSEVKSEEA</sequence>
<name>A0A9P8G3Y3_AURME</name>
<dbReference type="AlphaFoldDB" id="A0A9P8G3Y3"/>
<proteinExistence type="predicted"/>
<reference evidence="2" key="1">
    <citation type="journal article" date="2021" name="J Fungi (Basel)">
        <title>Virulence traits and population genomics of the black yeast Aureobasidium melanogenum.</title>
        <authorList>
            <person name="Cernosa A."/>
            <person name="Sun X."/>
            <person name="Gostincar C."/>
            <person name="Fang C."/>
            <person name="Gunde-Cimerman N."/>
            <person name="Song Z."/>
        </authorList>
    </citation>
    <scope>NUCLEOTIDE SEQUENCE</scope>
    <source>
        <strain evidence="2">EXF-9298</strain>
    </source>
</reference>
<protein>
    <submittedName>
        <fullName evidence="2">Uncharacterized protein</fullName>
    </submittedName>
</protein>
<feature type="coiled-coil region" evidence="1">
    <location>
        <begin position="93"/>
        <end position="124"/>
    </location>
</feature>
<evidence type="ECO:0000313" key="2">
    <source>
        <dbReference type="EMBL" id="KAG9990441.1"/>
    </source>
</evidence>
<organism evidence="2 3">
    <name type="scientific">Aureobasidium melanogenum</name>
    <name type="common">Aureobasidium pullulans var. melanogenum</name>
    <dbReference type="NCBI Taxonomy" id="46634"/>
    <lineage>
        <taxon>Eukaryota</taxon>
        <taxon>Fungi</taxon>
        <taxon>Dikarya</taxon>
        <taxon>Ascomycota</taxon>
        <taxon>Pezizomycotina</taxon>
        <taxon>Dothideomycetes</taxon>
        <taxon>Dothideomycetidae</taxon>
        <taxon>Dothideales</taxon>
        <taxon>Saccotheciaceae</taxon>
        <taxon>Aureobasidium</taxon>
    </lineage>
</organism>
<evidence type="ECO:0000313" key="3">
    <source>
        <dbReference type="Proteomes" id="UP000729357"/>
    </source>
</evidence>
<dbReference type="EMBL" id="JAHFXS010000031">
    <property type="protein sequence ID" value="KAG9990441.1"/>
    <property type="molecule type" value="Genomic_DNA"/>
</dbReference>
<gene>
    <name evidence="2" type="ORF">KCU98_g1128</name>
</gene>
<keyword evidence="3" id="KW-1185">Reference proteome</keyword>
<comment type="caution">
    <text evidence="2">The sequence shown here is derived from an EMBL/GenBank/DDBJ whole genome shotgun (WGS) entry which is preliminary data.</text>
</comment>
<evidence type="ECO:0000256" key="1">
    <source>
        <dbReference type="SAM" id="Coils"/>
    </source>
</evidence>